<reference evidence="2 3" key="1">
    <citation type="submission" date="2020-02" db="EMBL/GenBank/DDBJ databases">
        <authorList>
            <person name="Zheng R.K."/>
            <person name="Sun C.M."/>
        </authorList>
    </citation>
    <scope>NUCLEOTIDE SEQUENCE [LARGE SCALE GENOMIC DNA]</scope>
    <source>
        <strain evidence="3">zrk23</strain>
    </source>
</reference>
<evidence type="ECO:0000256" key="1">
    <source>
        <dbReference type="SAM" id="MobiDB-lite"/>
    </source>
</evidence>
<dbReference type="KEGG" id="spzr:G5C33_09250"/>
<proteinExistence type="predicted"/>
<protein>
    <submittedName>
        <fullName evidence="2">Uncharacterized protein</fullName>
    </submittedName>
</protein>
<keyword evidence="3" id="KW-1185">Reference proteome</keyword>
<feature type="compositionally biased region" description="Low complexity" evidence="1">
    <location>
        <begin position="9"/>
        <end position="20"/>
    </location>
</feature>
<dbReference type="EMBL" id="CP049109">
    <property type="protein sequence ID" value="QIG79944.1"/>
    <property type="molecule type" value="Genomic_DNA"/>
</dbReference>
<name>A0A6G6Y4R5_9SPHN</name>
<evidence type="ECO:0000313" key="3">
    <source>
        <dbReference type="Proteomes" id="UP000501568"/>
    </source>
</evidence>
<evidence type="ECO:0000313" key="2">
    <source>
        <dbReference type="EMBL" id="QIG79944.1"/>
    </source>
</evidence>
<gene>
    <name evidence="2" type="ORF">G5C33_09250</name>
</gene>
<organism evidence="2 3">
    <name type="scientific">Stakelama tenebrarum</name>
    <dbReference type="NCBI Taxonomy" id="2711215"/>
    <lineage>
        <taxon>Bacteria</taxon>
        <taxon>Pseudomonadati</taxon>
        <taxon>Pseudomonadota</taxon>
        <taxon>Alphaproteobacteria</taxon>
        <taxon>Sphingomonadales</taxon>
        <taxon>Sphingomonadaceae</taxon>
        <taxon>Stakelama</taxon>
    </lineage>
</organism>
<accession>A0A6G6Y4R5</accession>
<feature type="region of interest" description="Disordered" evidence="1">
    <location>
        <begin position="1"/>
        <end position="20"/>
    </location>
</feature>
<dbReference type="RefSeq" id="WP_165326947.1">
    <property type="nucleotide sequence ID" value="NZ_CP049109.1"/>
</dbReference>
<dbReference type="Proteomes" id="UP000501568">
    <property type="component" value="Chromosome"/>
</dbReference>
<sequence>MMLAVPNEAAAQTAHPQSAADIRVPVSEARDIEPNSVRFSAAQFTEDAPTVVLLGGNRTNWPKIRDALRQAVFEGYAVRAIFIGPVDAPPSLEIYAKGHHVTRPIDPNEISGPELTELVRDVVREYYR</sequence>
<dbReference type="AlphaFoldDB" id="A0A6G6Y4R5"/>